<reference evidence="1" key="1">
    <citation type="submission" date="2018-05" db="EMBL/GenBank/DDBJ databases">
        <authorList>
            <person name="Lanie J.A."/>
            <person name="Ng W.-L."/>
            <person name="Kazmierczak K.M."/>
            <person name="Andrzejewski T.M."/>
            <person name="Davidsen T.M."/>
            <person name="Wayne K.J."/>
            <person name="Tettelin H."/>
            <person name="Glass J.I."/>
            <person name="Rusch D."/>
            <person name="Podicherti R."/>
            <person name="Tsui H.-C.T."/>
            <person name="Winkler M.E."/>
        </authorList>
    </citation>
    <scope>NUCLEOTIDE SEQUENCE</scope>
</reference>
<dbReference type="EMBL" id="UINC01095411">
    <property type="protein sequence ID" value="SVC51471.1"/>
    <property type="molecule type" value="Genomic_DNA"/>
</dbReference>
<evidence type="ECO:0000313" key="1">
    <source>
        <dbReference type="EMBL" id="SVC51471.1"/>
    </source>
</evidence>
<sequence>MLTYLESIATILKKSRSQEYLTILKIFIYYQ</sequence>
<accession>A0A382MVW1</accession>
<gene>
    <name evidence="1" type="ORF">METZ01_LOCUS304325</name>
</gene>
<protein>
    <submittedName>
        <fullName evidence="1">Uncharacterized protein</fullName>
    </submittedName>
</protein>
<name>A0A382MVW1_9ZZZZ</name>
<organism evidence="1">
    <name type="scientific">marine metagenome</name>
    <dbReference type="NCBI Taxonomy" id="408172"/>
    <lineage>
        <taxon>unclassified sequences</taxon>
        <taxon>metagenomes</taxon>
        <taxon>ecological metagenomes</taxon>
    </lineage>
</organism>
<proteinExistence type="predicted"/>
<dbReference type="AlphaFoldDB" id="A0A382MVW1"/>